<dbReference type="Gene3D" id="1.10.10.10">
    <property type="entry name" value="Winged helix-like DNA-binding domain superfamily/Winged helix DNA-binding domain"/>
    <property type="match status" value="1"/>
</dbReference>
<organism evidence="1">
    <name type="scientific">Methanobacterium formicicum</name>
    <dbReference type="NCBI Taxonomy" id="2162"/>
    <lineage>
        <taxon>Archaea</taxon>
        <taxon>Methanobacteriati</taxon>
        <taxon>Methanobacteriota</taxon>
        <taxon>Methanomada group</taxon>
        <taxon>Methanobacteria</taxon>
        <taxon>Methanobacteriales</taxon>
        <taxon>Methanobacteriaceae</taxon>
        <taxon>Methanobacterium</taxon>
    </lineage>
</organism>
<dbReference type="InterPro" id="IPR036388">
    <property type="entry name" value="WH-like_DNA-bd_sf"/>
</dbReference>
<dbReference type="SUPFAM" id="SSF46785">
    <property type="entry name" value="Winged helix' DNA-binding domain"/>
    <property type="match status" value="1"/>
</dbReference>
<name>A0A090I3U8_METFO</name>
<reference evidence="1" key="1">
    <citation type="submission" date="2014-08" db="EMBL/GenBank/DDBJ databases">
        <authorList>
            <person name="Wibberg D."/>
        </authorList>
    </citation>
    <scope>NUCLEOTIDE SEQUENCE</scope>
</reference>
<dbReference type="InterPro" id="IPR036390">
    <property type="entry name" value="WH_DNA-bd_sf"/>
</dbReference>
<proteinExistence type="predicted"/>
<sequence length="141" mass="16539">MIIKLVRQMKGSELVEMLKEKYGSMDNLKRLMEKDPKNVLYPLDLEDWLYHLEHPNAEVKQSETIFIKDLKINMSDLKMLDTIKNQNPTSIRNLSYILHKDLKTVQPRVHKLAEEGFIKLEPGPKNAKKPVVNFNKIEIEI</sequence>
<evidence type="ECO:0000313" key="1">
    <source>
        <dbReference type="EMBL" id="CEA13968.1"/>
    </source>
</evidence>
<protein>
    <submittedName>
        <fullName evidence="1">Uncharacterized protein</fullName>
    </submittedName>
</protein>
<dbReference type="EMBL" id="LN515531">
    <property type="protein sequence ID" value="CEA13968.1"/>
    <property type="molecule type" value="Genomic_DNA"/>
</dbReference>
<dbReference type="PATRIC" id="fig|2162.9.peg.1680"/>
<dbReference type="KEGG" id="mfi:DSM1535_1642"/>
<dbReference type="RefSeq" id="WP_048073093.1">
    <property type="nucleotide sequence ID" value="NZ_JARVXG010000014.1"/>
</dbReference>
<dbReference type="AlphaFoldDB" id="A0A090I3U8"/>
<dbReference type="Pfam" id="PF25212">
    <property type="entry name" value="HVO_A0114"/>
    <property type="match status" value="1"/>
</dbReference>
<gene>
    <name evidence="1" type="ORF">DSM1535_1642</name>
</gene>
<accession>A0A090I3U8</accession>